<comment type="caution">
    <text evidence="8">The sequence shown here is derived from an EMBL/GenBank/DDBJ whole genome shotgun (WGS) entry which is preliminary data.</text>
</comment>
<evidence type="ECO:0000313" key="8">
    <source>
        <dbReference type="EMBL" id="KAL3801876.1"/>
    </source>
</evidence>
<feature type="compositionally biased region" description="Acidic residues" evidence="6">
    <location>
        <begin position="25"/>
        <end position="34"/>
    </location>
</feature>
<evidence type="ECO:0000256" key="1">
    <source>
        <dbReference type="ARBA" id="ARBA00004123"/>
    </source>
</evidence>
<dbReference type="InterPro" id="IPR039678">
    <property type="entry name" value="CTNNBL1"/>
</dbReference>
<dbReference type="GO" id="GO:0005634">
    <property type="term" value="C:nucleus"/>
    <property type="evidence" value="ECO:0007669"/>
    <property type="project" value="UniProtKB-SubCell"/>
</dbReference>
<organism evidence="8 9">
    <name type="scientific">Stephanodiscus triporus</name>
    <dbReference type="NCBI Taxonomy" id="2934178"/>
    <lineage>
        <taxon>Eukaryota</taxon>
        <taxon>Sar</taxon>
        <taxon>Stramenopiles</taxon>
        <taxon>Ochrophyta</taxon>
        <taxon>Bacillariophyta</taxon>
        <taxon>Coscinodiscophyceae</taxon>
        <taxon>Thalassiosirophycidae</taxon>
        <taxon>Stephanodiscales</taxon>
        <taxon>Stephanodiscaceae</taxon>
        <taxon>Stephanodiscus</taxon>
    </lineage>
</organism>
<gene>
    <name evidence="8" type="ORF">ACHAW5_003789</name>
</gene>
<proteinExistence type="predicted"/>
<feature type="compositionally biased region" description="Low complexity" evidence="6">
    <location>
        <begin position="73"/>
        <end position="100"/>
    </location>
</feature>
<evidence type="ECO:0000256" key="5">
    <source>
        <dbReference type="ARBA" id="ARBA00023242"/>
    </source>
</evidence>
<protein>
    <recommendedName>
        <fullName evidence="7">Beta-catenin-like protein 1 N-terminal domain-containing protein</fullName>
    </recommendedName>
</protein>
<evidence type="ECO:0000256" key="3">
    <source>
        <dbReference type="ARBA" id="ARBA00022737"/>
    </source>
</evidence>
<dbReference type="SMART" id="SM01156">
    <property type="entry name" value="DUF1716"/>
    <property type="match status" value="1"/>
</dbReference>
<evidence type="ECO:0000256" key="6">
    <source>
        <dbReference type="SAM" id="MobiDB-lite"/>
    </source>
</evidence>
<feature type="compositionally biased region" description="Basic and acidic residues" evidence="6">
    <location>
        <begin position="223"/>
        <end position="233"/>
    </location>
</feature>
<dbReference type="Proteomes" id="UP001530315">
    <property type="component" value="Unassembled WGS sequence"/>
</dbReference>
<dbReference type="InterPro" id="IPR013180">
    <property type="entry name" value="CTNNBL1_N"/>
</dbReference>
<feature type="domain" description="Beta-catenin-like protein 1 N-terminal" evidence="7">
    <location>
        <begin position="78"/>
        <end position="193"/>
    </location>
</feature>
<evidence type="ECO:0000256" key="2">
    <source>
        <dbReference type="ARBA" id="ARBA00022553"/>
    </source>
</evidence>
<sequence>MSGGGGVVDVLDGIIGLPPPSRGIDDDDEDGGGGEDDRGGKKKRARFDSSRDTVLVVPSRASSSSHNRRPTGEELLALAESEASSSSSSSSASSDSTSSSHPSFVLEPTSRGARLACASLDRAVRNNRASRTMHPDDPSRFVDDEVALNDAILALKGAAAHVRLYPELASRGVATTLSTLLGHENVDVSASVVDVLVELLDPDLLRVGPGDDDYDDDDDVGGEDDRPSSDMSKKMSGGGKRRAMEIASLADAFVYDVGGLDLLSSNLGRLDLSIEEEAQYAESVLTLVEYLLDLDGAGVLGRRGGGGGGEHDDDDDDGRHHPSVAACVCERTYLVSWLIGQISMGDDDPNSRTTATTITTTTTKSAALRLHSSEVLSAILQHEDYSTNRRGPRLAALPKYSSAFDDDDDDDNGGSKAMTTTDRKTDAAAIDGMEVLLLAIAAYRKSDPRVESECEFLENVFDALSASLLREDNVVDFVDAEGVELMLRCIRQKVHAGGGALRVLGFAMSGSSSPSSSGDGGGRDAYREACEAFVRAGGLKLLFPLYMARKSAIPSPAPCSDGGSVLARRGGGNNVGGGDGSVVATSRRARRAAHARKMWLVEAERNAVNIVYSLTRHIGEDSRYDAHARLLVKFVEEDCEKCDRTIELCLKYDERARIAEYQYFRSDEADMAEKMGIDVETAALGAKLRGGGDLFHRSCAILSFACVGSKRCRGHVMDQLKLQGVGISSEFLCVHLFLICPCVRLSM</sequence>
<reference evidence="8 9" key="1">
    <citation type="submission" date="2024-10" db="EMBL/GenBank/DDBJ databases">
        <title>Updated reference genomes for cyclostephanoid diatoms.</title>
        <authorList>
            <person name="Roberts W.R."/>
            <person name="Alverson A.J."/>
        </authorList>
    </citation>
    <scope>NUCLEOTIDE SEQUENCE [LARGE SCALE GENOMIC DNA]</scope>
    <source>
        <strain evidence="8 9">AJA276-08</strain>
    </source>
</reference>
<name>A0ABD3QQL1_9STRA</name>
<dbReference type="AlphaFoldDB" id="A0ABD3QQL1"/>
<keyword evidence="4" id="KW-0175">Coiled coil</keyword>
<dbReference type="InterPro" id="IPR011989">
    <property type="entry name" value="ARM-like"/>
</dbReference>
<keyword evidence="3" id="KW-0677">Repeat</keyword>
<keyword evidence="9" id="KW-1185">Reference proteome</keyword>
<dbReference type="PANTHER" id="PTHR14978">
    <property type="entry name" value="BETA-CATENIN-LIKE PROTEIN 1 NUCLEAR ASSOCIATED PROTEIN"/>
    <property type="match status" value="1"/>
</dbReference>
<dbReference type="Pfam" id="PF08216">
    <property type="entry name" value="CTNNBL"/>
    <property type="match status" value="3"/>
</dbReference>
<dbReference type="EMBL" id="JALLAZ020000172">
    <property type="protein sequence ID" value="KAL3801876.1"/>
    <property type="molecule type" value="Genomic_DNA"/>
</dbReference>
<keyword evidence="2" id="KW-0597">Phosphoprotein</keyword>
<keyword evidence="5" id="KW-0539">Nucleus</keyword>
<dbReference type="Gene3D" id="1.25.10.10">
    <property type="entry name" value="Leucine-rich Repeat Variant"/>
    <property type="match status" value="1"/>
</dbReference>
<dbReference type="PANTHER" id="PTHR14978:SF0">
    <property type="entry name" value="BETA-CATENIN-LIKE PROTEIN 1"/>
    <property type="match status" value="1"/>
</dbReference>
<feature type="region of interest" description="Disordered" evidence="6">
    <location>
        <begin position="400"/>
        <end position="421"/>
    </location>
</feature>
<evidence type="ECO:0000259" key="7">
    <source>
        <dbReference type="SMART" id="SM01156"/>
    </source>
</evidence>
<feature type="compositionally biased region" description="Acidic residues" evidence="6">
    <location>
        <begin position="210"/>
        <end position="222"/>
    </location>
</feature>
<feature type="region of interest" description="Disordered" evidence="6">
    <location>
        <begin position="207"/>
        <end position="237"/>
    </location>
</feature>
<comment type="subcellular location">
    <subcellularLocation>
        <location evidence="1">Nucleus</location>
    </subcellularLocation>
</comment>
<accession>A0ABD3QQL1</accession>
<evidence type="ECO:0000313" key="9">
    <source>
        <dbReference type="Proteomes" id="UP001530315"/>
    </source>
</evidence>
<evidence type="ECO:0000256" key="4">
    <source>
        <dbReference type="ARBA" id="ARBA00023054"/>
    </source>
</evidence>
<feature type="region of interest" description="Disordered" evidence="6">
    <location>
        <begin position="1"/>
        <end position="107"/>
    </location>
</feature>